<dbReference type="SUPFAM" id="SSF53850">
    <property type="entry name" value="Periplasmic binding protein-like II"/>
    <property type="match status" value="1"/>
</dbReference>
<gene>
    <name evidence="12" type="ORF">FYJ65_08995</name>
</gene>
<dbReference type="EMBL" id="VUNA01000026">
    <property type="protein sequence ID" value="MST71438.1"/>
    <property type="molecule type" value="Genomic_DNA"/>
</dbReference>
<comment type="similarity">
    <text evidence="3 10">Belongs to the PstS family.</text>
</comment>
<dbReference type="RefSeq" id="WP_154555001.1">
    <property type="nucleotide sequence ID" value="NZ_VUNA01000026.1"/>
</dbReference>
<protein>
    <recommendedName>
        <fullName evidence="10">Phosphate-binding protein</fullName>
    </recommendedName>
</protein>
<comment type="subunit">
    <text evidence="4 10">The complex is composed of two ATP-binding proteins (PstB), two transmembrane proteins (PstC and PstA) and a solute-binding protein (PstS).</text>
</comment>
<evidence type="ECO:0000256" key="5">
    <source>
        <dbReference type="ARBA" id="ARBA00022448"/>
    </source>
</evidence>
<keyword evidence="8 10" id="KW-0564">Palmitate</keyword>
<keyword evidence="10" id="KW-0472">Membrane</keyword>
<name>A0A6N7XJQ0_9FIRM</name>
<dbReference type="GO" id="GO:0005886">
    <property type="term" value="C:plasma membrane"/>
    <property type="evidence" value="ECO:0007669"/>
    <property type="project" value="UniProtKB-SubCell"/>
</dbReference>
<evidence type="ECO:0000256" key="2">
    <source>
        <dbReference type="ARBA" id="ARBA00004193"/>
    </source>
</evidence>
<dbReference type="GO" id="GO:0006817">
    <property type="term" value="P:phosphate ion transport"/>
    <property type="evidence" value="ECO:0007669"/>
    <property type="project" value="UniProtKB-UniRule"/>
</dbReference>
<keyword evidence="10" id="KW-1003">Cell membrane</keyword>
<keyword evidence="7 10" id="KW-0732">Signal</keyword>
<evidence type="ECO:0000256" key="8">
    <source>
        <dbReference type="ARBA" id="ARBA00023139"/>
    </source>
</evidence>
<comment type="caution">
    <text evidence="12">The sequence shown here is derived from an EMBL/GenBank/DDBJ whole genome shotgun (WGS) entry which is preliminary data.</text>
</comment>
<sequence>MKKRNLKLIALGLTGLMGVAALTGCGSSKEKSATVSTNGSTSMEEVMGALSEQYQKDNEGVKVTYDPTGSGTGIEEAKNGNTDIGLASRALKDDEKDGLEQKVIALDGISVIVNAKNGVKDLTTQQVADIFSGKITDWSQVGGKAGKISCIGRESGSGTRDGFEGATGTEDKCKLEQELTSTGAVISAVGSNEKAIGYASFSAVEGQDKIQGIKINGVTCTEDTIKDGSYKLQRPFCFITKKDGKLSEEAQKFYDFATSKDAADLIRNAGAVPVSES</sequence>
<keyword evidence="5 10" id="KW-0813">Transport</keyword>
<organism evidence="12 13">
    <name type="scientific">Mogibacterium kristiansenii</name>
    <dbReference type="NCBI Taxonomy" id="2606708"/>
    <lineage>
        <taxon>Bacteria</taxon>
        <taxon>Bacillati</taxon>
        <taxon>Bacillota</taxon>
        <taxon>Clostridia</taxon>
        <taxon>Peptostreptococcales</taxon>
        <taxon>Anaerovoracaceae</taxon>
        <taxon>Mogibacterium</taxon>
    </lineage>
</organism>
<dbReference type="PANTHER" id="PTHR30570">
    <property type="entry name" value="PERIPLASMIC PHOSPHATE BINDING COMPONENT OF PHOSPHATE ABC TRANSPORTER"/>
    <property type="match status" value="1"/>
</dbReference>
<dbReference type="InterPro" id="IPR011862">
    <property type="entry name" value="Phos-bd"/>
</dbReference>
<evidence type="ECO:0000256" key="10">
    <source>
        <dbReference type="RuleBase" id="RU367119"/>
    </source>
</evidence>
<dbReference type="Pfam" id="PF12849">
    <property type="entry name" value="PBP_like_2"/>
    <property type="match status" value="1"/>
</dbReference>
<evidence type="ECO:0000313" key="13">
    <source>
        <dbReference type="Proteomes" id="UP000469424"/>
    </source>
</evidence>
<dbReference type="NCBIfam" id="TIGR02136">
    <property type="entry name" value="ptsS_2"/>
    <property type="match status" value="1"/>
</dbReference>
<dbReference type="GO" id="GO:0042301">
    <property type="term" value="F:phosphate ion binding"/>
    <property type="evidence" value="ECO:0007669"/>
    <property type="project" value="UniProtKB-UniRule"/>
</dbReference>
<dbReference type="PROSITE" id="PS51257">
    <property type="entry name" value="PROKAR_LIPOPROTEIN"/>
    <property type="match status" value="1"/>
</dbReference>
<feature type="signal peptide" evidence="10">
    <location>
        <begin position="1"/>
        <end position="20"/>
    </location>
</feature>
<keyword evidence="9 10" id="KW-0449">Lipoprotein</keyword>
<evidence type="ECO:0000313" key="12">
    <source>
        <dbReference type="EMBL" id="MST71438.1"/>
    </source>
</evidence>
<accession>A0A6N7XJQ0</accession>
<feature type="chain" id="PRO_5039750319" description="Phosphate-binding protein" evidence="10">
    <location>
        <begin position="21"/>
        <end position="277"/>
    </location>
</feature>
<evidence type="ECO:0000259" key="11">
    <source>
        <dbReference type="Pfam" id="PF12849"/>
    </source>
</evidence>
<evidence type="ECO:0000256" key="7">
    <source>
        <dbReference type="ARBA" id="ARBA00022729"/>
    </source>
</evidence>
<keyword evidence="6 10" id="KW-0592">Phosphate transport</keyword>
<proteinExistence type="inferred from homology"/>
<dbReference type="Proteomes" id="UP000469424">
    <property type="component" value="Unassembled WGS sequence"/>
</dbReference>
<dbReference type="PANTHER" id="PTHR30570:SF1">
    <property type="entry name" value="PHOSPHATE-BINDING PROTEIN PSTS"/>
    <property type="match status" value="1"/>
</dbReference>
<dbReference type="CDD" id="cd13653">
    <property type="entry name" value="PBP2_phosphate_like_1"/>
    <property type="match status" value="1"/>
</dbReference>
<keyword evidence="13" id="KW-1185">Reference proteome</keyword>
<dbReference type="InterPro" id="IPR024370">
    <property type="entry name" value="PBP_domain"/>
</dbReference>
<dbReference type="AlphaFoldDB" id="A0A6N7XJQ0"/>
<evidence type="ECO:0000256" key="9">
    <source>
        <dbReference type="ARBA" id="ARBA00023288"/>
    </source>
</evidence>
<comment type="function">
    <text evidence="10">Involved in the system for phosphate transport across the cytoplasmic membrane.</text>
</comment>
<feature type="domain" description="PBP" evidence="11">
    <location>
        <begin position="31"/>
        <end position="260"/>
    </location>
</feature>
<dbReference type="Gene3D" id="3.40.190.10">
    <property type="entry name" value="Periplasmic binding protein-like II"/>
    <property type="match status" value="2"/>
</dbReference>
<evidence type="ECO:0000256" key="1">
    <source>
        <dbReference type="ARBA" id="ARBA00002841"/>
    </source>
</evidence>
<evidence type="ECO:0000256" key="4">
    <source>
        <dbReference type="ARBA" id="ARBA00011529"/>
    </source>
</evidence>
<evidence type="ECO:0000256" key="6">
    <source>
        <dbReference type="ARBA" id="ARBA00022592"/>
    </source>
</evidence>
<comment type="subcellular location">
    <subcellularLocation>
        <location evidence="2 10">Cell membrane</location>
        <topology evidence="2 10">Lipid-anchor</topology>
    </subcellularLocation>
</comment>
<comment type="function">
    <text evidence="1">Part of the ABC transporter complex PstSACB involved in phosphate import.</text>
</comment>
<reference evidence="12 13" key="1">
    <citation type="submission" date="2019-08" db="EMBL/GenBank/DDBJ databases">
        <title>In-depth cultivation of the pig gut microbiome towards novel bacterial diversity and tailored functional studies.</title>
        <authorList>
            <person name="Wylensek D."/>
            <person name="Hitch T.C.A."/>
            <person name="Clavel T."/>
        </authorList>
    </citation>
    <scope>NUCLEOTIDE SEQUENCE [LARGE SCALE GENOMIC DNA]</scope>
    <source>
        <strain evidence="12 13">WCA-MUC-591-APC-4B</strain>
    </source>
</reference>
<dbReference type="InterPro" id="IPR050811">
    <property type="entry name" value="Phosphate_ABC_transporter"/>
</dbReference>
<evidence type="ECO:0000256" key="3">
    <source>
        <dbReference type="ARBA" id="ARBA00008725"/>
    </source>
</evidence>